<comment type="similarity">
    <text evidence="2">Belongs to the SdhE FAD assembly factor family.</text>
</comment>
<organism evidence="6 7">
    <name type="scientific">Modicisalibacter tunisiensis</name>
    <dbReference type="NCBI Taxonomy" id="390637"/>
    <lineage>
        <taxon>Bacteria</taxon>
        <taxon>Pseudomonadati</taxon>
        <taxon>Pseudomonadota</taxon>
        <taxon>Gammaproteobacteria</taxon>
        <taxon>Oceanospirillales</taxon>
        <taxon>Halomonadaceae</taxon>
        <taxon>Modicisalibacter</taxon>
    </lineage>
</organism>
<dbReference type="InterPro" id="IPR050531">
    <property type="entry name" value="SdhE_FAD_assembly_factor"/>
</dbReference>
<dbReference type="EMBL" id="JAGXFD010000001">
    <property type="protein sequence ID" value="MBZ9568932.1"/>
    <property type="molecule type" value="Genomic_DNA"/>
</dbReference>
<dbReference type="PANTHER" id="PTHR39585:SF1">
    <property type="entry name" value="FAD ASSEMBLY FACTOR SDHE"/>
    <property type="match status" value="1"/>
</dbReference>
<accession>A0ABS7X212</accession>
<evidence type="ECO:0000313" key="7">
    <source>
        <dbReference type="Proteomes" id="UP001319883"/>
    </source>
</evidence>
<dbReference type="InterPro" id="IPR005631">
    <property type="entry name" value="SDH"/>
</dbReference>
<name>A0ABS7X212_9GAMM</name>
<keyword evidence="7" id="KW-1185">Reference proteome</keyword>
<evidence type="ECO:0000256" key="4">
    <source>
        <dbReference type="ARBA" id="ARBA00022490"/>
    </source>
</evidence>
<dbReference type="InterPro" id="IPR036714">
    <property type="entry name" value="SDH_sf"/>
</dbReference>
<gene>
    <name evidence="6" type="ORF">KGQ91_14785</name>
</gene>
<sequence>MSDRTVPAAPAHVVRTPPRVYCPDIPPSQSEVFPVSEASTLKRLYWHSRRGMWELDLLLLPFLEHRYPALEAADQQAYQALIECEDQDLFVWLMRREWPEEPALRRVVKMIVEYAETTGNDQYRTL</sequence>
<dbReference type="PANTHER" id="PTHR39585">
    <property type="entry name" value="FAD ASSEMBLY FACTOR SDHE"/>
    <property type="match status" value="1"/>
</dbReference>
<comment type="subcellular location">
    <subcellularLocation>
        <location evidence="1">Cytoplasm</location>
    </subcellularLocation>
</comment>
<evidence type="ECO:0000256" key="2">
    <source>
        <dbReference type="ARBA" id="ARBA00008571"/>
    </source>
</evidence>
<keyword evidence="4" id="KW-0963">Cytoplasm</keyword>
<evidence type="ECO:0000256" key="1">
    <source>
        <dbReference type="ARBA" id="ARBA00004496"/>
    </source>
</evidence>
<dbReference type="SUPFAM" id="SSF109910">
    <property type="entry name" value="YgfY-like"/>
    <property type="match status" value="1"/>
</dbReference>
<evidence type="ECO:0000256" key="3">
    <source>
        <dbReference type="ARBA" id="ARBA00019418"/>
    </source>
</evidence>
<keyword evidence="5" id="KW-0143">Chaperone</keyword>
<protein>
    <recommendedName>
        <fullName evidence="3">FAD assembly factor SdhE</fullName>
    </recommendedName>
</protein>
<reference evidence="6 7" key="1">
    <citation type="submission" date="2021-05" db="EMBL/GenBank/DDBJ databases">
        <title>Petroleum and Energy Research Collection (APPE): ex situ preservation of microbial diversity associated with the oil industry and exploitation of its biotechnological potential.</title>
        <authorList>
            <person name="Paixao C.T.M."/>
            <person name="Gomes M.B."/>
            <person name="Oliveira V.M."/>
        </authorList>
    </citation>
    <scope>NUCLEOTIDE SEQUENCE [LARGE SCALE GENOMIC DNA]</scope>
    <source>
        <strain evidence="6 7">LIT2</strain>
    </source>
</reference>
<dbReference type="Gene3D" id="1.10.150.250">
    <property type="entry name" value="Flavinator of succinate dehydrogenase"/>
    <property type="match status" value="1"/>
</dbReference>
<comment type="caution">
    <text evidence="6">The sequence shown here is derived from an EMBL/GenBank/DDBJ whole genome shotgun (WGS) entry which is preliminary data.</text>
</comment>
<dbReference type="Proteomes" id="UP001319883">
    <property type="component" value="Unassembled WGS sequence"/>
</dbReference>
<dbReference type="Pfam" id="PF03937">
    <property type="entry name" value="Sdh5"/>
    <property type="match status" value="1"/>
</dbReference>
<proteinExistence type="inferred from homology"/>
<evidence type="ECO:0000313" key="6">
    <source>
        <dbReference type="EMBL" id="MBZ9568932.1"/>
    </source>
</evidence>
<evidence type="ECO:0000256" key="5">
    <source>
        <dbReference type="ARBA" id="ARBA00023186"/>
    </source>
</evidence>